<name>W7Y6Z6_9BACL</name>
<sequence>MICGLSLEHQKLAPTINLDNPDPECDLDYVPNVAREAKVDITMSNSFGFGGHNATIILKKFQD</sequence>
<dbReference type="eggNOG" id="COG0304">
    <property type="taxonomic scope" value="Bacteria"/>
</dbReference>
<protein>
    <submittedName>
        <fullName evidence="2">3-oxoacyl-[acyl-carrier-protein] synthase</fullName>
    </submittedName>
</protein>
<reference evidence="2 3" key="1">
    <citation type="journal article" date="2014" name="Genome Announc.">
        <title>Draft Genome Sequence of Paenibacillus pini JCM 16418T, Isolated from the Rhizosphere of Pine Tree.</title>
        <authorList>
            <person name="Yuki M."/>
            <person name="Oshima K."/>
            <person name="Suda W."/>
            <person name="Oshida Y."/>
            <person name="Kitamura K."/>
            <person name="Iida Y."/>
            <person name="Hattori M."/>
            <person name="Ohkuma M."/>
        </authorList>
    </citation>
    <scope>NUCLEOTIDE SEQUENCE [LARGE SCALE GENOMIC DNA]</scope>
    <source>
        <strain evidence="2 3">JCM 16418</strain>
    </source>
</reference>
<dbReference type="STRING" id="1236976.JCM16418_684"/>
<keyword evidence="1" id="KW-0808">Transferase</keyword>
<accession>W7Y6Z6</accession>
<proteinExistence type="predicted"/>
<organism evidence="2 3">
    <name type="scientific">Paenibacillus pini JCM 16418</name>
    <dbReference type="NCBI Taxonomy" id="1236976"/>
    <lineage>
        <taxon>Bacteria</taxon>
        <taxon>Bacillati</taxon>
        <taxon>Bacillota</taxon>
        <taxon>Bacilli</taxon>
        <taxon>Bacillales</taxon>
        <taxon>Paenibacillaceae</taxon>
        <taxon>Paenibacillus</taxon>
    </lineage>
</organism>
<dbReference type="InterPro" id="IPR016039">
    <property type="entry name" value="Thiolase-like"/>
</dbReference>
<dbReference type="Gene3D" id="3.40.47.10">
    <property type="match status" value="1"/>
</dbReference>
<dbReference type="PANTHER" id="PTHR11712">
    <property type="entry name" value="POLYKETIDE SYNTHASE-RELATED"/>
    <property type="match status" value="1"/>
</dbReference>
<gene>
    <name evidence="2" type="ORF">JCM16418_684</name>
</gene>
<dbReference type="GO" id="GO:0006633">
    <property type="term" value="P:fatty acid biosynthetic process"/>
    <property type="evidence" value="ECO:0007669"/>
    <property type="project" value="TreeGrafter"/>
</dbReference>
<comment type="caution">
    <text evidence="2">The sequence shown here is derived from an EMBL/GenBank/DDBJ whole genome shotgun (WGS) entry which is preliminary data.</text>
</comment>
<dbReference type="GO" id="GO:0004315">
    <property type="term" value="F:3-oxoacyl-[acyl-carrier-protein] synthase activity"/>
    <property type="evidence" value="ECO:0007669"/>
    <property type="project" value="TreeGrafter"/>
</dbReference>
<keyword evidence="3" id="KW-1185">Reference proteome</keyword>
<dbReference type="InterPro" id="IPR000794">
    <property type="entry name" value="Beta-ketoacyl_synthase"/>
</dbReference>
<dbReference type="Proteomes" id="UP000019364">
    <property type="component" value="Unassembled WGS sequence"/>
</dbReference>
<dbReference type="SUPFAM" id="SSF53901">
    <property type="entry name" value="Thiolase-like"/>
    <property type="match status" value="1"/>
</dbReference>
<evidence type="ECO:0000313" key="2">
    <source>
        <dbReference type="EMBL" id="GAF06710.1"/>
    </source>
</evidence>
<dbReference type="AlphaFoldDB" id="W7Y6Z6"/>
<evidence type="ECO:0000256" key="1">
    <source>
        <dbReference type="ARBA" id="ARBA00022679"/>
    </source>
</evidence>
<dbReference type="EMBL" id="BAVZ01000001">
    <property type="protein sequence ID" value="GAF06710.1"/>
    <property type="molecule type" value="Genomic_DNA"/>
</dbReference>
<evidence type="ECO:0000313" key="3">
    <source>
        <dbReference type="Proteomes" id="UP000019364"/>
    </source>
</evidence>
<dbReference type="GO" id="GO:0005829">
    <property type="term" value="C:cytosol"/>
    <property type="evidence" value="ECO:0007669"/>
    <property type="project" value="TreeGrafter"/>
</dbReference>
<dbReference type="PANTHER" id="PTHR11712:SF336">
    <property type="entry name" value="3-OXOACYL-[ACYL-CARRIER-PROTEIN] SYNTHASE, MITOCHONDRIAL"/>
    <property type="match status" value="1"/>
</dbReference>